<name>A0AAV4SX77_9ARAC</name>
<gene>
    <name evidence="2" type="ORF">CDAR_57851</name>
</gene>
<evidence type="ECO:0000256" key="1">
    <source>
        <dbReference type="SAM" id="MobiDB-lite"/>
    </source>
</evidence>
<accession>A0AAV4SX77</accession>
<dbReference type="Proteomes" id="UP001054837">
    <property type="component" value="Unassembled WGS sequence"/>
</dbReference>
<comment type="caution">
    <text evidence="2">The sequence shown here is derived from an EMBL/GenBank/DDBJ whole genome shotgun (WGS) entry which is preliminary data.</text>
</comment>
<organism evidence="2 3">
    <name type="scientific">Caerostris darwini</name>
    <dbReference type="NCBI Taxonomy" id="1538125"/>
    <lineage>
        <taxon>Eukaryota</taxon>
        <taxon>Metazoa</taxon>
        <taxon>Ecdysozoa</taxon>
        <taxon>Arthropoda</taxon>
        <taxon>Chelicerata</taxon>
        <taxon>Arachnida</taxon>
        <taxon>Araneae</taxon>
        <taxon>Araneomorphae</taxon>
        <taxon>Entelegynae</taxon>
        <taxon>Araneoidea</taxon>
        <taxon>Araneidae</taxon>
        <taxon>Caerostris</taxon>
    </lineage>
</organism>
<evidence type="ECO:0000313" key="2">
    <source>
        <dbReference type="EMBL" id="GIY39053.1"/>
    </source>
</evidence>
<evidence type="ECO:0000313" key="3">
    <source>
        <dbReference type="Proteomes" id="UP001054837"/>
    </source>
</evidence>
<sequence>MFSKRTERKVFAQRAPVESIPKSGAVPQTRRPPSISQPPFPLPSTNARANERGKQGRGGRCKRCSVAERGCLFLLDGRQGRGDGNRGAAEQNGERRLMGRPGSLGEQRPIYQDPLSIVRRAC</sequence>
<keyword evidence="3" id="KW-1185">Reference proteome</keyword>
<feature type="region of interest" description="Disordered" evidence="1">
    <location>
        <begin position="1"/>
        <end position="60"/>
    </location>
</feature>
<dbReference type="AlphaFoldDB" id="A0AAV4SX77"/>
<proteinExistence type="predicted"/>
<reference evidence="2 3" key="1">
    <citation type="submission" date="2021-06" db="EMBL/GenBank/DDBJ databases">
        <title>Caerostris darwini draft genome.</title>
        <authorList>
            <person name="Kono N."/>
            <person name="Arakawa K."/>
        </authorList>
    </citation>
    <scope>NUCLEOTIDE SEQUENCE [LARGE SCALE GENOMIC DNA]</scope>
</reference>
<protein>
    <submittedName>
        <fullName evidence="2">Uncharacterized protein</fullName>
    </submittedName>
</protein>
<feature type="region of interest" description="Disordered" evidence="1">
    <location>
        <begin position="77"/>
        <end position="110"/>
    </location>
</feature>
<feature type="compositionally biased region" description="Basic and acidic residues" evidence="1">
    <location>
        <begin position="1"/>
        <end position="10"/>
    </location>
</feature>
<dbReference type="EMBL" id="BPLQ01008714">
    <property type="protein sequence ID" value="GIY39053.1"/>
    <property type="molecule type" value="Genomic_DNA"/>
</dbReference>